<organism evidence="1">
    <name type="scientific">Magallana gigas</name>
    <name type="common">Pacific oyster</name>
    <name type="synonym">Crassostrea gigas</name>
    <dbReference type="NCBI Taxonomy" id="29159"/>
    <lineage>
        <taxon>Eukaryota</taxon>
        <taxon>Metazoa</taxon>
        <taxon>Spiralia</taxon>
        <taxon>Lophotrochozoa</taxon>
        <taxon>Mollusca</taxon>
        <taxon>Bivalvia</taxon>
        <taxon>Autobranchia</taxon>
        <taxon>Pteriomorphia</taxon>
        <taxon>Ostreida</taxon>
        <taxon>Ostreoidea</taxon>
        <taxon>Ostreidae</taxon>
        <taxon>Magallana</taxon>
    </lineage>
</organism>
<name>K1PJV0_MAGGI</name>
<gene>
    <name evidence="1" type="ORF">CGI_10009543</name>
</gene>
<reference evidence="1" key="1">
    <citation type="journal article" date="2012" name="Nature">
        <title>The oyster genome reveals stress adaptation and complexity of shell formation.</title>
        <authorList>
            <person name="Zhang G."/>
            <person name="Fang X."/>
            <person name="Guo X."/>
            <person name="Li L."/>
            <person name="Luo R."/>
            <person name="Xu F."/>
            <person name="Yang P."/>
            <person name="Zhang L."/>
            <person name="Wang X."/>
            <person name="Qi H."/>
            <person name="Xiong Z."/>
            <person name="Que H."/>
            <person name="Xie Y."/>
            <person name="Holland P.W."/>
            <person name="Paps J."/>
            <person name="Zhu Y."/>
            <person name="Wu F."/>
            <person name="Chen Y."/>
            <person name="Wang J."/>
            <person name="Peng C."/>
            <person name="Meng J."/>
            <person name="Yang L."/>
            <person name="Liu J."/>
            <person name="Wen B."/>
            <person name="Zhang N."/>
            <person name="Huang Z."/>
            <person name="Zhu Q."/>
            <person name="Feng Y."/>
            <person name="Mount A."/>
            <person name="Hedgecock D."/>
            <person name="Xu Z."/>
            <person name="Liu Y."/>
            <person name="Domazet-Loso T."/>
            <person name="Du Y."/>
            <person name="Sun X."/>
            <person name="Zhang S."/>
            <person name="Liu B."/>
            <person name="Cheng P."/>
            <person name="Jiang X."/>
            <person name="Li J."/>
            <person name="Fan D."/>
            <person name="Wang W."/>
            <person name="Fu W."/>
            <person name="Wang T."/>
            <person name="Wang B."/>
            <person name="Zhang J."/>
            <person name="Peng Z."/>
            <person name="Li Y."/>
            <person name="Li N."/>
            <person name="Wang J."/>
            <person name="Chen M."/>
            <person name="He Y."/>
            <person name="Tan F."/>
            <person name="Song X."/>
            <person name="Zheng Q."/>
            <person name="Huang R."/>
            <person name="Yang H."/>
            <person name="Du X."/>
            <person name="Chen L."/>
            <person name="Yang M."/>
            <person name="Gaffney P.M."/>
            <person name="Wang S."/>
            <person name="Luo L."/>
            <person name="She Z."/>
            <person name="Ming Y."/>
            <person name="Huang W."/>
            <person name="Zhang S."/>
            <person name="Huang B."/>
            <person name="Zhang Y."/>
            <person name="Qu T."/>
            <person name="Ni P."/>
            <person name="Miao G."/>
            <person name="Wang J."/>
            <person name="Wang Q."/>
            <person name="Steinberg C.E."/>
            <person name="Wang H."/>
            <person name="Li N."/>
            <person name="Qian L."/>
            <person name="Zhang G."/>
            <person name="Li Y."/>
            <person name="Yang H."/>
            <person name="Liu X."/>
            <person name="Wang J."/>
            <person name="Yin Y."/>
            <person name="Wang J."/>
        </authorList>
    </citation>
    <scope>NUCLEOTIDE SEQUENCE [LARGE SCALE GENOMIC DNA]</scope>
    <source>
        <strain evidence="1">05x7-T-G4-1.051#20</strain>
    </source>
</reference>
<protein>
    <submittedName>
        <fullName evidence="1">Uncharacterized protein</fullName>
    </submittedName>
</protein>
<dbReference type="InParanoid" id="K1PJV0"/>
<evidence type="ECO:0000313" key="1">
    <source>
        <dbReference type="EMBL" id="EKC19149.1"/>
    </source>
</evidence>
<accession>K1PJV0</accession>
<dbReference type="EMBL" id="JH815900">
    <property type="protein sequence ID" value="EKC19149.1"/>
    <property type="molecule type" value="Genomic_DNA"/>
</dbReference>
<dbReference type="AlphaFoldDB" id="K1PJV0"/>
<sequence length="65" mass="7624">MPRFSWAATRMSEDMENFAEDGCVMWELALTSKKQSRKKNNARTAINFCNIAQERIVEHQNFRGK</sequence>
<proteinExistence type="predicted"/>
<dbReference type="HOGENOM" id="CLU_2851858_0_0_1"/>